<dbReference type="EMBL" id="JWIY01000001">
    <property type="protein sequence ID" value="KIC78870.1"/>
    <property type="molecule type" value="Genomic_DNA"/>
</dbReference>
<reference evidence="1 2" key="1">
    <citation type="submission" date="2014-12" db="EMBL/GenBank/DDBJ databases">
        <title>Partial genome sequence of Streptococcus constellatus KCOM 1650 (= ChDC B144).</title>
        <authorList>
            <person name="Kook J.-K."/>
            <person name="Park S.-N."/>
            <person name="Lim Y.K."/>
            <person name="Jo E."/>
        </authorList>
    </citation>
    <scope>NUCLEOTIDE SEQUENCE [LARGE SCALE GENOMIC DNA]</scope>
    <source>
        <strain evidence="1 2">KCOM 1650</strain>
    </source>
</reference>
<name>A0A0C1K719_STRCV</name>
<evidence type="ECO:0000313" key="2">
    <source>
        <dbReference type="Proteomes" id="UP000031339"/>
    </source>
</evidence>
<protein>
    <submittedName>
        <fullName evidence="1">Uncharacterized protein</fullName>
    </submittedName>
</protein>
<dbReference type="OrthoDB" id="1682804at2"/>
<accession>A0A0C1K719</accession>
<dbReference type="Pfam" id="PF07843">
    <property type="entry name" value="DUF1634"/>
    <property type="match status" value="1"/>
</dbReference>
<organism evidence="1 2">
    <name type="scientific">Streptococcus constellatus</name>
    <dbReference type="NCBI Taxonomy" id="76860"/>
    <lineage>
        <taxon>Bacteria</taxon>
        <taxon>Bacillati</taxon>
        <taxon>Bacillota</taxon>
        <taxon>Bacilli</taxon>
        <taxon>Lactobacillales</taxon>
        <taxon>Streptococcaceae</taxon>
        <taxon>Streptococcus</taxon>
        <taxon>Streptococcus anginosus group</taxon>
    </lineage>
</organism>
<dbReference type="InterPro" id="IPR012861">
    <property type="entry name" value="DUF1634"/>
</dbReference>
<dbReference type="RefSeq" id="WP_003068576.1">
    <property type="nucleotide sequence ID" value="NZ_CAJPUH010000006.1"/>
</dbReference>
<proteinExistence type="predicted"/>
<dbReference type="STRING" id="862969.SCI_1329"/>
<dbReference type="GeneID" id="93847332"/>
<comment type="caution">
    <text evidence="1">The sequence shown here is derived from an EMBL/GenBank/DDBJ whole genome shotgun (WGS) entry which is preliminary data.</text>
</comment>
<dbReference type="AlphaFoldDB" id="A0A0C1K719"/>
<gene>
    <name evidence="1" type="ORF">RN79_04700</name>
</gene>
<dbReference type="eggNOG" id="COG4272">
    <property type="taxonomic scope" value="Bacteria"/>
</dbReference>
<evidence type="ECO:0000313" key="1">
    <source>
        <dbReference type="EMBL" id="KIC78870.1"/>
    </source>
</evidence>
<dbReference type="Proteomes" id="UP000031339">
    <property type="component" value="Unassembled WGS sequence"/>
</dbReference>
<sequence>MTDKMREEKEQLDLVMGKILRIGILLSLLFMFLGLIFYFFSGQQVISLGNLEQFNPVDYVKSHSIFDAVTFMLLGSFMLILTPIFRVISTFIIFLKTKDKMYMIFTAIVMIIILVSIVLGFIIEPK</sequence>